<reference evidence="4 5" key="1">
    <citation type="submission" date="2019-05" db="EMBL/GenBank/DDBJ databases">
        <title>We sequenced the genome of Paenibacillus hemerocallicola KCTC 33185 for further insight into its adaptation and study the phylogeny of Paenibacillus.</title>
        <authorList>
            <person name="Narsing Rao M.P."/>
        </authorList>
    </citation>
    <scope>NUCLEOTIDE SEQUENCE [LARGE SCALE GENOMIC DNA]</scope>
    <source>
        <strain evidence="4 5">KCTC 33185</strain>
    </source>
</reference>
<dbReference type="Gene3D" id="2.60.40.1080">
    <property type="match status" value="1"/>
</dbReference>
<gene>
    <name evidence="4" type="ORF">FE784_31655</name>
</gene>
<accession>A0A5C4SZM0</accession>
<evidence type="ECO:0000256" key="2">
    <source>
        <dbReference type="SAM" id="Phobius"/>
    </source>
</evidence>
<dbReference type="InterPro" id="IPR008929">
    <property type="entry name" value="Chondroitin_lyas"/>
</dbReference>
<dbReference type="InterPro" id="IPR003343">
    <property type="entry name" value="Big_2"/>
</dbReference>
<keyword evidence="5" id="KW-1185">Reference proteome</keyword>
<keyword evidence="2" id="KW-1133">Transmembrane helix</keyword>
<dbReference type="Proteomes" id="UP000307943">
    <property type="component" value="Unassembled WGS sequence"/>
</dbReference>
<dbReference type="InterPro" id="IPR008979">
    <property type="entry name" value="Galactose-bd-like_sf"/>
</dbReference>
<dbReference type="GO" id="GO:0030313">
    <property type="term" value="C:cell envelope"/>
    <property type="evidence" value="ECO:0007669"/>
    <property type="project" value="UniProtKB-SubCell"/>
</dbReference>
<dbReference type="AlphaFoldDB" id="A0A5C4SZM0"/>
<comment type="subcellular location">
    <subcellularLocation>
        <location evidence="1">Cell envelope</location>
    </subcellularLocation>
</comment>
<protein>
    <recommendedName>
        <fullName evidence="3">F5/8 type C domain-containing protein</fullName>
    </recommendedName>
</protein>
<dbReference type="GO" id="GO:0016829">
    <property type="term" value="F:lyase activity"/>
    <property type="evidence" value="ECO:0007669"/>
    <property type="project" value="InterPro"/>
</dbReference>
<proteinExistence type="predicted"/>
<dbReference type="PROSITE" id="PS50022">
    <property type="entry name" value="FA58C_3"/>
    <property type="match status" value="1"/>
</dbReference>
<dbReference type="Gene3D" id="1.50.10.100">
    <property type="entry name" value="Chondroitin AC/alginate lyase"/>
    <property type="match status" value="1"/>
</dbReference>
<dbReference type="InterPro" id="IPR008964">
    <property type="entry name" value="Invasin/intimin_cell_adhesion"/>
</dbReference>
<dbReference type="Pfam" id="PF07940">
    <property type="entry name" value="Hepar_II_III_C"/>
    <property type="match status" value="1"/>
</dbReference>
<dbReference type="PANTHER" id="PTHR38045:SF1">
    <property type="entry name" value="HEPARINASE II_III-LIKE PROTEIN"/>
    <property type="match status" value="1"/>
</dbReference>
<dbReference type="Gene3D" id="2.60.120.260">
    <property type="entry name" value="Galactose-binding domain-like"/>
    <property type="match status" value="1"/>
</dbReference>
<dbReference type="PANTHER" id="PTHR38045">
    <property type="entry name" value="CHROMOSOME 1, WHOLE GENOME SHOTGUN SEQUENCE"/>
    <property type="match status" value="1"/>
</dbReference>
<evidence type="ECO:0000313" key="5">
    <source>
        <dbReference type="Proteomes" id="UP000307943"/>
    </source>
</evidence>
<dbReference type="SUPFAM" id="SSF49785">
    <property type="entry name" value="Galactose-binding domain-like"/>
    <property type="match status" value="1"/>
</dbReference>
<evidence type="ECO:0000259" key="3">
    <source>
        <dbReference type="PROSITE" id="PS50022"/>
    </source>
</evidence>
<dbReference type="SUPFAM" id="SSF48230">
    <property type="entry name" value="Chondroitin AC/alginate lyase"/>
    <property type="match status" value="1"/>
</dbReference>
<dbReference type="Pfam" id="PF02368">
    <property type="entry name" value="Big_2"/>
    <property type="match status" value="1"/>
</dbReference>
<evidence type="ECO:0000313" key="4">
    <source>
        <dbReference type="EMBL" id="TNJ62242.1"/>
    </source>
</evidence>
<dbReference type="Pfam" id="PF00754">
    <property type="entry name" value="F5_F8_type_C"/>
    <property type="match status" value="1"/>
</dbReference>
<organism evidence="4 5">
    <name type="scientific">Paenibacillus hemerocallicola</name>
    <dbReference type="NCBI Taxonomy" id="1172614"/>
    <lineage>
        <taxon>Bacteria</taxon>
        <taxon>Bacillati</taxon>
        <taxon>Bacillota</taxon>
        <taxon>Bacilli</taxon>
        <taxon>Bacillales</taxon>
        <taxon>Paenibacillaceae</taxon>
        <taxon>Paenibacillus</taxon>
    </lineage>
</organism>
<dbReference type="Gene3D" id="2.70.98.70">
    <property type="match status" value="1"/>
</dbReference>
<dbReference type="InterPro" id="IPR012480">
    <property type="entry name" value="Hepar_II_III_C"/>
</dbReference>
<keyword evidence="2" id="KW-0472">Membrane</keyword>
<feature type="transmembrane region" description="Helical" evidence="2">
    <location>
        <begin position="20"/>
        <end position="37"/>
    </location>
</feature>
<dbReference type="InterPro" id="IPR000421">
    <property type="entry name" value="FA58C"/>
</dbReference>
<feature type="domain" description="F5/8 type C" evidence="3">
    <location>
        <begin position="926"/>
        <end position="1065"/>
    </location>
</feature>
<dbReference type="SUPFAM" id="SSF49373">
    <property type="entry name" value="Invasin/intimin cell-adhesion fragments"/>
    <property type="match status" value="1"/>
</dbReference>
<comment type="caution">
    <text evidence="4">The sequence shown here is derived from an EMBL/GenBank/DDBJ whole genome shotgun (WGS) entry which is preliminary data.</text>
</comment>
<sequence length="1168" mass="126186">MIRTKQQRLEGRTAPRKARIWTALALALAIAIPPLGWTEQKASADAPSWSTTLFSYDFEQDALGGPPAVQASNPDTWNASASSEQSTLTIVSSEGGKALQFERVSGSVGSGGPRVEKRLATSADTMVRVDFRVKTGGNRFDFELRSTDNNAPASTRMLYLTGPGLIPSPPSGLSLSGSQMVNATVIIDFGSRTYETALNGVTIASAQPLNEDLVVGGPLNFRFSSILQPGQRLTLDDVLIRTNNTPPGVPVIEHLLDEHPRLMATAADFDRIRLQIPTDTLMQGWYNTLKNQADAMLTQPVSEYGFPDGRTLLQISRQVLSRANTLAFVYQISQDTRYAERLWDELEAAAAFPDWNPVSFLSTAEMTNAFAIGYDWLYQYWSPTRRAALENAIINMGLTPGIQGYYDSAWWATTNNNWNIVTNSGLGIGALAVGDKAPELADEILRRSMNNLPIAIAEYAPDGAYPEGVGYWAYATSYLVPYIAALETALGDDYGLADLPGLSDTGKYPIYMSGSSGTTFNYYDSSIGRQNIGDLLWLGQRHNEPTYGWWTLQGSGATPRYLLWYDPSKIESPISAGLPLDASFRGSEVVTMRSAWQTPDALFVGFKGGLNGENHGDLDLGTFVLDAFGQRWAEELGQENYGLPGYWSDGPNGQRWTYYRKRAEGQNTLVVQPGAGPDQDVPAEGEIVRYESGATEAFAIADLSAAYASRGVTDWQRGVKLLDNRSQILIQDELTASDPVESWWFMHTRADIEIGPDGRSALLKIGNERMLARIVSPDPDPVFTVMDAVPLWSSPNPAGQTANSSLRKLTVQLDAANQAALSVLFTPVRDGIPTAAAPAFQPLNAWGIPTQPTAQLTNLLIDGQPLASFVPGVYQYEQRPPAGTPVSAVPPVVAASAAAAASVTVEQATYVPGKAVITVTQASYTPARYEVYFRGGHPDHEKVKASIIGTYPPSHTIDGKLNTFFSAQGHGQWVQYDLGQTRPVDGVELAWYQGNVRSFSFKVLGSVDGTQWTELYSGSGAGDRLDLEAHSFAASPARYVRIVGYGNTSNDWMSVTEARIRYSGQAWPDLVPTWTHLDRLILQASASLVQGATLPLSVQGVNYDGTPGNLSALDIAYVSSNTAVATVNANGVVQAVGPGTAKISAYAVTQQGKWVHASTAVTVTAASP</sequence>
<dbReference type="EMBL" id="VDCQ01000063">
    <property type="protein sequence ID" value="TNJ62242.1"/>
    <property type="molecule type" value="Genomic_DNA"/>
</dbReference>
<keyword evidence="2" id="KW-0812">Transmembrane</keyword>
<name>A0A5C4SZM0_9BACL</name>
<dbReference type="RefSeq" id="WP_139606271.1">
    <property type="nucleotide sequence ID" value="NZ_VDCQ01000063.1"/>
</dbReference>
<dbReference type="OrthoDB" id="175534at2"/>
<evidence type="ECO:0000256" key="1">
    <source>
        <dbReference type="ARBA" id="ARBA00004196"/>
    </source>
</evidence>